<dbReference type="InterPro" id="IPR036390">
    <property type="entry name" value="WH_DNA-bd_sf"/>
</dbReference>
<dbReference type="Pfam" id="PF12802">
    <property type="entry name" value="MarR_2"/>
    <property type="match status" value="1"/>
</dbReference>
<dbReference type="GO" id="GO:0003700">
    <property type="term" value="F:DNA-binding transcription factor activity"/>
    <property type="evidence" value="ECO:0007669"/>
    <property type="project" value="InterPro"/>
</dbReference>
<dbReference type="InterPro" id="IPR000835">
    <property type="entry name" value="HTH_MarR-typ"/>
</dbReference>
<dbReference type="InterPro" id="IPR039422">
    <property type="entry name" value="MarR/SlyA-like"/>
</dbReference>
<comment type="caution">
    <text evidence="2">The sequence shown here is derived from an EMBL/GenBank/DDBJ whole genome shotgun (WGS) entry which is preliminary data.</text>
</comment>
<evidence type="ECO:0000259" key="1">
    <source>
        <dbReference type="PROSITE" id="PS50995"/>
    </source>
</evidence>
<proteinExistence type="predicted"/>
<evidence type="ECO:0000313" key="3">
    <source>
        <dbReference type="Proteomes" id="UP000586042"/>
    </source>
</evidence>
<dbReference type="PANTHER" id="PTHR33164">
    <property type="entry name" value="TRANSCRIPTIONAL REGULATOR, MARR FAMILY"/>
    <property type="match status" value="1"/>
</dbReference>
<dbReference type="Gene3D" id="1.10.10.10">
    <property type="entry name" value="Winged helix-like DNA-binding domain superfamily/Winged helix DNA-binding domain"/>
    <property type="match status" value="1"/>
</dbReference>
<dbReference type="EMBL" id="JABWGN010000012">
    <property type="protein sequence ID" value="NUW35579.1"/>
    <property type="molecule type" value="Genomic_DNA"/>
</dbReference>
<dbReference type="PROSITE" id="PS50995">
    <property type="entry name" value="HTH_MARR_2"/>
    <property type="match status" value="1"/>
</dbReference>
<sequence length="148" mass="16520">MDTPEGPPPERLRMLPSRLTNHAAMTANRIVDRALAQAGVRRYHYALLAALEEYGPASQAALGRRTGIDRSDMVAIVNDLAERHLLERAPDPDDRRRNIITVTAEGLGFLTHLDRLVADAQDEFLAPLSAADRRHLLDLLTRLVEPRD</sequence>
<gene>
    <name evidence="2" type="ORF">HTZ77_29720</name>
</gene>
<protein>
    <submittedName>
        <fullName evidence="2">Winged helix-turn-helix transcriptional regulator</fullName>
    </submittedName>
</protein>
<dbReference type="AlphaFoldDB" id="A0A7Y6IC91"/>
<dbReference type="Proteomes" id="UP000586042">
    <property type="component" value="Unassembled WGS sequence"/>
</dbReference>
<dbReference type="PRINTS" id="PR00598">
    <property type="entry name" value="HTHMARR"/>
</dbReference>
<dbReference type="RefSeq" id="WP_175593040.1">
    <property type="nucleotide sequence ID" value="NZ_JABWGN010000012.1"/>
</dbReference>
<feature type="domain" description="HTH marR-type" evidence="1">
    <location>
        <begin position="1"/>
        <end position="145"/>
    </location>
</feature>
<dbReference type="SUPFAM" id="SSF46785">
    <property type="entry name" value="Winged helix' DNA-binding domain"/>
    <property type="match status" value="1"/>
</dbReference>
<dbReference type="SMART" id="SM00347">
    <property type="entry name" value="HTH_MARR"/>
    <property type="match status" value="1"/>
</dbReference>
<accession>A0A7Y6IC91</accession>
<reference evidence="2 3" key="1">
    <citation type="submission" date="2020-06" db="EMBL/GenBank/DDBJ databases">
        <title>Nonomuraea sp. SMC257, a novel actinomycete isolated from soil.</title>
        <authorList>
            <person name="Chanama M."/>
        </authorList>
    </citation>
    <scope>NUCLEOTIDE SEQUENCE [LARGE SCALE GENOMIC DNA]</scope>
    <source>
        <strain evidence="2 3">SMC257</strain>
    </source>
</reference>
<evidence type="ECO:0000313" key="2">
    <source>
        <dbReference type="EMBL" id="NUW35579.1"/>
    </source>
</evidence>
<dbReference type="PANTHER" id="PTHR33164:SF95">
    <property type="entry name" value="TRANSCRIPTIONAL REGULATOR"/>
    <property type="match status" value="1"/>
</dbReference>
<name>A0A7Y6IC91_9ACTN</name>
<dbReference type="GO" id="GO:0006950">
    <property type="term" value="P:response to stress"/>
    <property type="evidence" value="ECO:0007669"/>
    <property type="project" value="TreeGrafter"/>
</dbReference>
<organism evidence="2 3">
    <name type="scientific">Nonomuraea montanisoli</name>
    <dbReference type="NCBI Taxonomy" id="2741721"/>
    <lineage>
        <taxon>Bacteria</taxon>
        <taxon>Bacillati</taxon>
        <taxon>Actinomycetota</taxon>
        <taxon>Actinomycetes</taxon>
        <taxon>Streptosporangiales</taxon>
        <taxon>Streptosporangiaceae</taxon>
        <taxon>Nonomuraea</taxon>
    </lineage>
</organism>
<keyword evidence="3" id="KW-1185">Reference proteome</keyword>
<dbReference type="InterPro" id="IPR036388">
    <property type="entry name" value="WH-like_DNA-bd_sf"/>
</dbReference>